<accession>A0ABP9I2D5</accession>
<organism evidence="1 2">
    <name type="scientific">Streptomyces hyderabadensis</name>
    <dbReference type="NCBI Taxonomy" id="598549"/>
    <lineage>
        <taxon>Bacteria</taxon>
        <taxon>Bacillati</taxon>
        <taxon>Actinomycetota</taxon>
        <taxon>Actinomycetes</taxon>
        <taxon>Kitasatosporales</taxon>
        <taxon>Streptomycetaceae</taxon>
        <taxon>Streptomyces</taxon>
    </lineage>
</organism>
<protein>
    <submittedName>
        <fullName evidence="1">Copper chaperone PCu(A)C</fullName>
    </submittedName>
</protein>
<dbReference type="EMBL" id="BAABIV010000011">
    <property type="protein sequence ID" value="GAA4984695.1"/>
    <property type="molecule type" value="Genomic_DNA"/>
</dbReference>
<dbReference type="InterPro" id="IPR058248">
    <property type="entry name" value="Lxx211020-like"/>
</dbReference>
<dbReference type="SUPFAM" id="SSF110087">
    <property type="entry name" value="DR1885-like metal-binding protein"/>
    <property type="match status" value="1"/>
</dbReference>
<dbReference type="PANTHER" id="PTHR36302">
    <property type="entry name" value="BLR7088 PROTEIN"/>
    <property type="match status" value="1"/>
</dbReference>
<evidence type="ECO:0000313" key="1">
    <source>
        <dbReference type="EMBL" id="GAA4984695.1"/>
    </source>
</evidence>
<dbReference type="PROSITE" id="PS51257">
    <property type="entry name" value="PROKAR_LIPOPROTEIN"/>
    <property type="match status" value="1"/>
</dbReference>
<dbReference type="Pfam" id="PF04314">
    <property type="entry name" value="PCuAC"/>
    <property type="match status" value="1"/>
</dbReference>
<dbReference type="Proteomes" id="UP001500610">
    <property type="component" value="Unassembled WGS sequence"/>
</dbReference>
<reference evidence="2" key="1">
    <citation type="journal article" date="2019" name="Int. J. Syst. Evol. Microbiol.">
        <title>The Global Catalogue of Microorganisms (GCM) 10K type strain sequencing project: providing services to taxonomists for standard genome sequencing and annotation.</title>
        <authorList>
            <consortium name="The Broad Institute Genomics Platform"/>
            <consortium name="The Broad Institute Genome Sequencing Center for Infectious Disease"/>
            <person name="Wu L."/>
            <person name="Ma J."/>
        </authorList>
    </citation>
    <scope>NUCLEOTIDE SEQUENCE [LARGE SCALE GENOMIC DNA]</scope>
    <source>
        <strain evidence="2">JCM 17657</strain>
    </source>
</reference>
<comment type="caution">
    <text evidence="1">The sequence shown here is derived from an EMBL/GenBank/DDBJ whole genome shotgun (WGS) entry which is preliminary data.</text>
</comment>
<dbReference type="RefSeq" id="WP_226024938.1">
    <property type="nucleotide sequence ID" value="NZ_BAABIV010000011.1"/>
</dbReference>
<dbReference type="PANTHER" id="PTHR36302:SF1">
    <property type="entry name" value="COPPER CHAPERONE PCU(A)C"/>
    <property type="match status" value="1"/>
</dbReference>
<sequence length="173" mass="17540">MRRPAGGAAGRRPALAAVAVIGALALAGCGGSDSDSGSADSGAELSVGSAYIPQPVSDSMAAGFLTITNEGGTADELTSVTSEAGEVTVHETVDGTMKEVDRLEVPAHGQLVFKSGGNHLMFEKLKQQPKQGQSVTVELHFAHSGPVTVELPVKAATYQPTAGHSGHSEDPGH</sequence>
<dbReference type="InterPro" id="IPR036182">
    <property type="entry name" value="PCuAC_sf"/>
</dbReference>
<evidence type="ECO:0000313" key="2">
    <source>
        <dbReference type="Proteomes" id="UP001500610"/>
    </source>
</evidence>
<gene>
    <name evidence="1" type="ORF">GCM10023257_24670</name>
</gene>
<dbReference type="Gene3D" id="2.60.40.1890">
    <property type="entry name" value="PCu(A)C copper chaperone"/>
    <property type="match status" value="1"/>
</dbReference>
<name>A0ABP9I2D5_9ACTN</name>
<proteinExistence type="predicted"/>
<keyword evidence="2" id="KW-1185">Reference proteome</keyword>
<dbReference type="InterPro" id="IPR007410">
    <property type="entry name" value="LpqE-like"/>
</dbReference>